<dbReference type="Proteomes" id="UP000193498">
    <property type="component" value="Unassembled WGS sequence"/>
</dbReference>
<dbReference type="AlphaFoldDB" id="A0A1Y1ZC48"/>
<proteinExistence type="inferred from homology"/>
<dbReference type="CDD" id="cd01850">
    <property type="entry name" value="CDC_Septin"/>
    <property type="match status" value="1"/>
</dbReference>
<feature type="region of interest" description="Disordered" evidence="4">
    <location>
        <begin position="371"/>
        <end position="425"/>
    </location>
</feature>
<protein>
    <submittedName>
        <fullName evidence="6">Septin</fullName>
    </submittedName>
</protein>
<dbReference type="GO" id="GO:0005525">
    <property type="term" value="F:GTP binding"/>
    <property type="evidence" value="ECO:0007669"/>
    <property type="project" value="UniProtKB-KW"/>
</dbReference>
<dbReference type="PANTHER" id="PTHR18884">
    <property type="entry name" value="SEPTIN"/>
    <property type="match status" value="1"/>
</dbReference>
<dbReference type="EMBL" id="MCFE01000009">
    <property type="protein sequence ID" value="ORY07355.1"/>
    <property type="molecule type" value="Genomic_DNA"/>
</dbReference>
<dbReference type="InterPro" id="IPR030379">
    <property type="entry name" value="G_SEPTIN_dom"/>
</dbReference>
<gene>
    <name evidence="6" type="ORF">K493DRAFT_273601</name>
</gene>
<sequence length="425" mass="49169">MARLTADTLSSGSPPLPNGVKSPVKKALQGYVGFSKLPKQVHRRSVKNGFYFTCMIVGESGLGKSTLVNTLFNTSLYPPKQQSPLQEESPKTVEIQAISADIIEEEVKLRLTVIDTPGFGDYVNNEDSWRPIMDNIESRFDAYLEQENRVNRSRMVDNRVHACIYFIAPTGHALKPLDVEFMKRLHTKVNLIPVIAKSDTMTEEEIQGFKQRILADIHHHGIEIFKPSPYTNDNPETLAQNREVVEKIPFAIVGSDYEVEVEGKMVRGRKYPWGVIEVDNEEHCDFIKLRQMLIRTHMEELKEHTSTLIYENYRASKLQALGIEQDPSVFKDINPLAKMEEERKIHENKMAKMEAEMKMVFQQKVQEKEDKLKQTEDELYHRHKEMKEALEKQQYELEQKKKRLEADERPSTAEKSKKKTFGFKN</sequence>
<dbReference type="Pfam" id="PF00735">
    <property type="entry name" value="Septin"/>
    <property type="match status" value="1"/>
</dbReference>
<name>A0A1Y1ZC48_9FUNG</name>
<keyword evidence="2 3" id="KW-0342">GTP-binding</keyword>
<evidence type="ECO:0000313" key="6">
    <source>
        <dbReference type="EMBL" id="ORY07355.1"/>
    </source>
</evidence>
<feature type="region of interest" description="Disordered" evidence="4">
    <location>
        <begin position="1"/>
        <end position="22"/>
    </location>
</feature>
<keyword evidence="1 3" id="KW-0547">Nucleotide-binding</keyword>
<dbReference type="PIRSF" id="PIRSF006698">
    <property type="entry name" value="Septin"/>
    <property type="match status" value="1"/>
</dbReference>
<evidence type="ECO:0000256" key="4">
    <source>
        <dbReference type="SAM" id="MobiDB-lite"/>
    </source>
</evidence>
<dbReference type="GO" id="GO:0032156">
    <property type="term" value="C:septin cytoskeleton"/>
    <property type="evidence" value="ECO:0007669"/>
    <property type="project" value="UniProtKB-ARBA"/>
</dbReference>
<keyword evidence="7" id="KW-1185">Reference proteome</keyword>
<dbReference type="PROSITE" id="PS51719">
    <property type="entry name" value="G_SEPTIN"/>
    <property type="match status" value="1"/>
</dbReference>
<accession>A0A1Y1ZC48</accession>
<evidence type="ECO:0000259" key="5">
    <source>
        <dbReference type="PROSITE" id="PS51719"/>
    </source>
</evidence>
<evidence type="ECO:0000256" key="2">
    <source>
        <dbReference type="ARBA" id="ARBA00023134"/>
    </source>
</evidence>
<dbReference type="InterPro" id="IPR016491">
    <property type="entry name" value="Septin"/>
</dbReference>
<dbReference type="GO" id="GO:0005938">
    <property type="term" value="C:cell cortex"/>
    <property type="evidence" value="ECO:0007669"/>
    <property type="project" value="UniProtKB-ARBA"/>
</dbReference>
<feature type="compositionally biased region" description="Basic and acidic residues" evidence="4">
    <location>
        <begin position="371"/>
        <end position="415"/>
    </location>
</feature>
<evidence type="ECO:0000256" key="3">
    <source>
        <dbReference type="RuleBase" id="RU004560"/>
    </source>
</evidence>
<reference evidence="6 7" key="1">
    <citation type="submission" date="2016-07" db="EMBL/GenBank/DDBJ databases">
        <title>Pervasive Adenine N6-methylation of Active Genes in Fungi.</title>
        <authorList>
            <consortium name="DOE Joint Genome Institute"/>
            <person name="Mondo S.J."/>
            <person name="Dannebaum R.O."/>
            <person name="Kuo R.C."/>
            <person name="Labutti K."/>
            <person name="Haridas S."/>
            <person name="Kuo A."/>
            <person name="Salamov A."/>
            <person name="Ahrendt S.R."/>
            <person name="Lipzen A."/>
            <person name="Sullivan W."/>
            <person name="Andreopoulos W.B."/>
            <person name="Clum A."/>
            <person name="Lindquist E."/>
            <person name="Daum C."/>
            <person name="Ramamoorthy G.K."/>
            <person name="Gryganskyi A."/>
            <person name="Culley D."/>
            <person name="Magnuson J.K."/>
            <person name="James T.Y."/>
            <person name="O'Malley M.A."/>
            <person name="Stajich J.E."/>
            <person name="Spatafora J.W."/>
            <person name="Visel A."/>
            <person name="Grigoriev I.V."/>
        </authorList>
    </citation>
    <scope>NUCLEOTIDE SEQUENCE [LARGE SCALE GENOMIC DNA]</scope>
    <source>
        <strain evidence="6 7">CBS 931.73</strain>
    </source>
</reference>
<comment type="similarity">
    <text evidence="3">Belongs to the TRAFAC class TrmE-Era-EngA-EngB-Septin-like GTPase superfamily. Septin GTPase family.</text>
</comment>
<feature type="domain" description="Septin-type G" evidence="5">
    <location>
        <begin position="48"/>
        <end position="320"/>
    </location>
</feature>
<dbReference type="Gene3D" id="3.40.50.300">
    <property type="entry name" value="P-loop containing nucleotide triphosphate hydrolases"/>
    <property type="match status" value="1"/>
</dbReference>
<evidence type="ECO:0000313" key="7">
    <source>
        <dbReference type="Proteomes" id="UP000193498"/>
    </source>
</evidence>
<dbReference type="FunCoup" id="A0A1Y1ZC48">
    <property type="interactions" value="234"/>
</dbReference>
<feature type="compositionally biased region" description="Basic residues" evidence="4">
    <location>
        <begin position="416"/>
        <end position="425"/>
    </location>
</feature>
<dbReference type="FunFam" id="3.40.50.300:FF:000196">
    <property type="entry name" value="Cell division control 3"/>
    <property type="match status" value="1"/>
</dbReference>
<dbReference type="InterPro" id="IPR027417">
    <property type="entry name" value="P-loop_NTPase"/>
</dbReference>
<dbReference type="OrthoDB" id="416553at2759"/>
<organism evidence="6 7">
    <name type="scientific">Basidiobolus meristosporus CBS 931.73</name>
    <dbReference type="NCBI Taxonomy" id="1314790"/>
    <lineage>
        <taxon>Eukaryota</taxon>
        <taxon>Fungi</taxon>
        <taxon>Fungi incertae sedis</taxon>
        <taxon>Zoopagomycota</taxon>
        <taxon>Entomophthoromycotina</taxon>
        <taxon>Basidiobolomycetes</taxon>
        <taxon>Basidiobolales</taxon>
        <taxon>Basidiobolaceae</taxon>
        <taxon>Basidiobolus</taxon>
    </lineage>
</organism>
<dbReference type="STRING" id="1314790.A0A1Y1ZC48"/>
<dbReference type="InParanoid" id="A0A1Y1ZC48"/>
<dbReference type="SUPFAM" id="SSF52540">
    <property type="entry name" value="P-loop containing nucleoside triphosphate hydrolases"/>
    <property type="match status" value="1"/>
</dbReference>
<comment type="caution">
    <text evidence="6">The sequence shown here is derived from an EMBL/GenBank/DDBJ whole genome shotgun (WGS) entry which is preliminary data.</text>
</comment>
<evidence type="ECO:0000256" key="1">
    <source>
        <dbReference type="ARBA" id="ARBA00022741"/>
    </source>
</evidence>